<reference evidence="4 5" key="1">
    <citation type="journal article" date="2018" name="J. Invertebr. Pathol.">
        <title>New genotyping method for the causative agent of crayfish plague (Aphanomyces astaci) based on whole genome data.</title>
        <authorList>
            <person name="Minardi D."/>
            <person name="Studholme D.J."/>
            <person name="van der Giezen M."/>
            <person name="Pretto T."/>
            <person name="Oidtmann B."/>
        </authorList>
    </citation>
    <scope>NUCLEOTIDE SEQUENCE [LARGE SCALE GENOMIC DNA]</scope>
    <source>
        <strain evidence="4 5">KB13</strain>
    </source>
</reference>
<dbReference type="EMBL" id="QUTI01006207">
    <property type="protein sequence ID" value="RLO13445.1"/>
    <property type="molecule type" value="Genomic_DNA"/>
</dbReference>
<evidence type="ECO:0000313" key="3">
    <source>
        <dbReference type="EMBL" id="RHZ31884.1"/>
    </source>
</evidence>
<dbReference type="Proteomes" id="UP000285430">
    <property type="component" value="Unassembled WGS sequence"/>
</dbReference>
<name>A0A3L6VX71_APHAT</name>
<dbReference type="VEuPathDB" id="FungiDB:H257_18179"/>
<accession>A0A3L6VX71</accession>
<dbReference type="Proteomes" id="UP000285712">
    <property type="component" value="Unassembled WGS sequence"/>
</dbReference>
<evidence type="ECO:0000313" key="4">
    <source>
        <dbReference type="EMBL" id="RLO13445.1"/>
    </source>
</evidence>
<evidence type="ECO:0000313" key="6">
    <source>
        <dbReference type="Proteomes" id="UP000285430"/>
    </source>
</evidence>
<comment type="caution">
    <text evidence="2">The sequence shown here is derived from an EMBL/GenBank/DDBJ whole genome shotgun (WGS) entry which is preliminary data.</text>
</comment>
<reference evidence="6 7" key="2">
    <citation type="submission" date="2018-08" db="EMBL/GenBank/DDBJ databases">
        <title>Aphanomyces genome sequencing and annotation.</title>
        <authorList>
            <person name="Minardi D."/>
            <person name="Oidtmann B."/>
            <person name="Van Der Giezen M."/>
            <person name="Studholme D.J."/>
        </authorList>
    </citation>
    <scope>NUCLEOTIDE SEQUENCE [LARGE SCALE GENOMIC DNA]</scope>
    <source>
        <strain evidence="3 6">Da</strain>
        <strain evidence="2 7">Sv</strain>
    </source>
</reference>
<feature type="compositionally biased region" description="Acidic residues" evidence="1">
    <location>
        <begin position="52"/>
        <end position="62"/>
    </location>
</feature>
<evidence type="ECO:0000313" key="7">
    <source>
        <dbReference type="Proteomes" id="UP000285712"/>
    </source>
</evidence>
<proteinExistence type="predicted"/>
<protein>
    <submittedName>
        <fullName evidence="2">Uncharacterized protein</fullName>
    </submittedName>
</protein>
<gene>
    <name evidence="4" type="ORF">DYB28_000854</name>
    <name evidence="2" type="ORF">DYB35_010251</name>
    <name evidence="3" type="ORF">DYB37_012846</name>
</gene>
<dbReference type="AlphaFoldDB" id="A0A3L6VX71"/>
<dbReference type="EMBL" id="QUTH01001054">
    <property type="protein sequence ID" value="RHZ31884.1"/>
    <property type="molecule type" value="Genomic_DNA"/>
</dbReference>
<evidence type="ECO:0000313" key="5">
    <source>
        <dbReference type="Proteomes" id="UP000275652"/>
    </source>
</evidence>
<dbReference type="EMBL" id="QUTG01003806">
    <property type="protein sequence ID" value="RHY90226.1"/>
    <property type="molecule type" value="Genomic_DNA"/>
</dbReference>
<feature type="region of interest" description="Disordered" evidence="1">
    <location>
        <begin position="1"/>
        <end position="71"/>
    </location>
</feature>
<organism evidence="2 7">
    <name type="scientific">Aphanomyces astaci</name>
    <name type="common">Crayfish plague agent</name>
    <dbReference type="NCBI Taxonomy" id="112090"/>
    <lineage>
        <taxon>Eukaryota</taxon>
        <taxon>Sar</taxon>
        <taxon>Stramenopiles</taxon>
        <taxon>Oomycota</taxon>
        <taxon>Saprolegniomycetes</taxon>
        <taxon>Saprolegniales</taxon>
        <taxon>Verrucalvaceae</taxon>
        <taxon>Aphanomyces</taxon>
    </lineage>
</organism>
<evidence type="ECO:0000256" key="1">
    <source>
        <dbReference type="SAM" id="MobiDB-lite"/>
    </source>
</evidence>
<sequence>MASPFRDKKRDPDGSPDVSPDKTEGAEELPIRSPRKKKTVQGREPNNRDELLPEDGVVDDEDGPGRLGETFGPVASVAVAPRVENLGEANPETVGVVGVRTKTEGRLGFVNAMREDQLKTFNDFLLEVDRGRMGNEAHQEVLYSGLVEDAVWGRTTDLDGQLAVTRVAHKELETLVQELSGMVENYGWKGCTCWIKLKRWAMRSFASGALRKWRCRLP</sequence>
<feature type="compositionally biased region" description="Basic and acidic residues" evidence="1">
    <location>
        <begin position="1"/>
        <end position="25"/>
    </location>
</feature>
<dbReference type="Proteomes" id="UP000275652">
    <property type="component" value="Unassembled WGS sequence"/>
</dbReference>
<evidence type="ECO:0000313" key="2">
    <source>
        <dbReference type="EMBL" id="RHY90226.1"/>
    </source>
</evidence>